<feature type="transmembrane region" description="Helical" evidence="8">
    <location>
        <begin position="197"/>
        <end position="218"/>
    </location>
</feature>
<feature type="transmembrane region" description="Helical" evidence="8">
    <location>
        <begin position="288"/>
        <end position="307"/>
    </location>
</feature>
<dbReference type="PANTHER" id="PTHR16189">
    <property type="entry name" value="TRANSMEMBRANE PROTEIN 104-RELATED"/>
    <property type="match status" value="1"/>
</dbReference>
<dbReference type="InterPro" id="IPR013057">
    <property type="entry name" value="AA_transpt_TM"/>
</dbReference>
<feature type="transmembrane region" description="Helical" evidence="8">
    <location>
        <begin position="319"/>
        <end position="338"/>
    </location>
</feature>
<keyword evidence="4 8" id="KW-0472">Membrane</keyword>
<evidence type="ECO:0000313" key="11">
    <source>
        <dbReference type="Proteomes" id="UP000318571"/>
    </source>
</evidence>
<evidence type="ECO:0000256" key="5">
    <source>
        <dbReference type="ARBA" id="ARBA00023180"/>
    </source>
</evidence>
<keyword evidence="11" id="KW-1185">Reference proteome</keyword>
<dbReference type="OMA" id="GHREGHP"/>
<evidence type="ECO:0000256" key="1">
    <source>
        <dbReference type="ARBA" id="ARBA00004141"/>
    </source>
</evidence>
<feature type="domain" description="Amino acid transporter transmembrane" evidence="9">
    <location>
        <begin position="182"/>
        <end position="505"/>
    </location>
</feature>
<dbReference type="PANTHER" id="PTHR16189:SF0">
    <property type="entry name" value="TRANSMEMBRANE PROTEIN 104"/>
    <property type="match status" value="1"/>
</dbReference>
<dbReference type="GO" id="GO:0016020">
    <property type="term" value="C:membrane"/>
    <property type="evidence" value="ECO:0007669"/>
    <property type="project" value="UniProtKB-SubCell"/>
</dbReference>
<feature type="transmembrane region" description="Helical" evidence="8">
    <location>
        <begin position="359"/>
        <end position="380"/>
    </location>
</feature>
<evidence type="ECO:0000256" key="3">
    <source>
        <dbReference type="ARBA" id="ARBA00022989"/>
    </source>
</evidence>
<reference evidence="10 11" key="1">
    <citation type="journal article" date="2018" name="Nat. Ecol. Evol.">
        <title>Genomic signatures of mitonuclear coevolution across populations of Tigriopus californicus.</title>
        <authorList>
            <person name="Barreto F.S."/>
            <person name="Watson E.T."/>
            <person name="Lima T.G."/>
            <person name="Willett C.S."/>
            <person name="Edmands S."/>
            <person name="Li W."/>
            <person name="Burton R.S."/>
        </authorList>
    </citation>
    <scope>NUCLEOTIDE SEQUENCE [LARGE SCALE GENOMIC DNA]</scope>
    <source>
        <strain evidence="10 11">San Diego</strain>
    </source>
</reference>
<evidence type="ECO:0000256" key="6">
    <source>
        <dbReference type="ARBA" id="ARBA00038166"/>
    </source>
</evidence>
<dbReference type="AlphaFoldDB" id="A0A553PTY3"/>
<name>A0A553PTY3_TIGCA</name>
<feature type="transmembrane region" description="Helical" evidence="8">
    <location>
        <begin position="445"/>
        <end position="462"/>
    </location>
</feature>
<accession>A0A553PTY3</accession>
<keyword evidence="2 8" id="KW-0812">Transmembrane</keyword>
<evidence type="ECO:0000256" key="4">
    <source>
        <dbReference type="ARBA" id="ARBA00023136"/>
    </source>
</evidence>
<dbReference type="EMBL" id="VCGU01000001">
    <property type="protein sequence ID" value="TRY81137.1"/>
    <property type="molecule type" value="Genomic_DNA"/>
</dbReference>
<keyword evidence="3 8" id="KW-1133">Transmembrane helix</keyword>
<keyword evidence="5" id="KW-0325">Glycoprotein</keyword>
<feature type="domain" description="Amino acid transporter transmembrane" evidence="9">
    <location>
        <begin position="15"/>
        <end position="70"/>
    </location>
</feature>
<comment type="caution">
    <text evidence="10">The sequence shown here is derived from an EMBL/GenBank/DDBJ whole genome shotgun (WGS) entry which is preliminary data.</text>
</comment>
<sequence length="543" mass="59851">MAGGMEDRHAASEYSPLTGLVYIFNLIVGTGALTLPAAFHDAGWGLSSAIIVMLAFMSYLTATFMIEAMAAANAMVHWKRIQRLKKSGGVVSDELVARTLQTMAQNASFPDPNGFTRSTDNLLVNDTLVSAMPSSSTSAPHSRRSDREEDAGENEPLIDRDMIERIPQAVSSYYNITEVIEMGKMASIFFNKTGRTLFYICITIYLYGDLAIYGAAVAKSLRDVACTFRPANATSPFNISEAEPCFEGGEINRINAYRVALCVFIGVVGPFAFCNVQKTKYLQILTTIMRWLAFGCMVSLACLRLAGGIVANPPVTNVAGIPNLFGVCVYSFMCHHSLPSLVTPISQKKHIFQLLLSDYVIILGFYVLLAFTGIFAFAEINDLYTLNFQPKPGEPWFLASIHYFLSLFPVFTLSTNFPIIAITLRNNLKALFLTEGRMYSWCTRSCVFPCLALIPPFAVALATNSLEFLVGVTGSYAGAGIQYVVPAFLVYMSRKQTQKAIGIGVINQHRSVFKSPFWVFFVNLWAIGCVILVTWNHLSSFIH</sequence>
<evidence type="ECO:0000313" key="10">
    <source>
        <dbReference type="EMBL" id="TRY81137.1"/>
    </source>
</evidence>
<feature type="transmembrane region" description="Helical" evidence="8">
    <location>
        <begin position="468"/>
        <end position="491"/>
    </location>
</feature>
<proteinExistence type="inferred from homology"/>
<feature type="transmembrane region" description="Helical" evidence="8">
    <location>
        <begin position="256"/>
        <end position="276"/>
    </location>
</feature>
<feature type="region of interest" description="Disordered" evidence="7">
    <location>
        <begin position="131"/>
        <end position="157"/>
    </location>
</feature>
<feature type="transmembrane region" description="Helical" evidence="8">
    <location>
        <begin position="20"/>
        <end position="39"/>
    </location>
</feature>
<comment type="subcellular location">
    <subcellularLocation>
        <location evidence="1">Membrane</location>
        <topology evidence="1">Multi-pass membrane protein</topology>
    </subcellularLocation>
</comment>
<organism evidence="10 11">
    <name type="scientific">Tigriopus californicus</name>
    <name type="common">Marine copepod</name>
    <dbReference type="NCBI Taxonomy" id="6832"/>
    <lineage>
        <taxon>Eukaryota</taxon>
        <taxon>Metazoa</taxon>
        <taxon>Ecdysozoa</taxon>
        <taxon>Arthropoda</taxon>
        <taxon>Crustacea</taxon>
        <taxon>Multicrustacea</taxon>
        <taxon>Hexanauplia</taxon>
        <taxon>Copepoda</taxon>
        <taxon>Harpacticoida</taxon>
        <taxon>Harpacticidae</taxon>
        <taxon>Tigriopus</taxon>
    </lineage>
</organism>
<feature type="compositionally biased region" description="Low complexity" evidence="7">
    <location>
        <begin position="131"/>
        <end position="140"/>
    </location>
</feature>
<gene>
    <name evidence="10" type="ORF">TCAL_12412</name>
</gene>
<comment type="similarity">
    <text evidence="6">Belongs to the TMEM104 family.</text>
</comment>
<dbReference type="Proteomes" id="UP000318571">
    <property type="component" value="Chromosome 12"/>
</dbReference>
<evidence type="ECO:0000259" key="9">
    <source>
        <dbReference type="Pfam" id="PF01490"/>
    </source>
</evidence>
<evidence type="ECO:0000256" key="7">
    <source>
        <dbReference type="SAM" id="MobiDB-lite"/>
    </source>
</evidence>
<feature type="transmembrane region" description="Helical" evidence="8">
    <location>
        <begin position="517"/>
        <end position="538"/>
    </location>
</feature>
<dbReference type="Pfam" id="PF01490">
    <property type="entry name" value="Aa_trans"/>
    <property type="match status" value="2"/>
</dbReference>
<evidence type="ECO:0000256" key="8">
    <source>
        <dbReference type="SAM" id="Phobius"/>
    </source>
</evidence>
<evidence type="ECO:0000256" key="2">
    <source>
        <dbReference type="ARBA" id="ARBA00022692"/>
    </source>
</evidence>
<protein>
    <recommendedName>
        <fullName evidence="9">Amino acid transporter transmembrane domain-containing protein</fullName>
    </recommendedName>
</protein>
<feature type="transmembrane region" description="Helical" evidence="8">
    <location>
        <begin position="51"/>
        <end position="76"/>
    </location>
</feature>
<feature type="transmembrane region" description="Helical" evidence="8">
    <location>
        <begin position="400"/>
        <end position="424"/>
    </location>
</feature>